<dbReference type="HOGENOM" id="CLU_508071_0_0_1"/>
<dbReference type="Proteomes" id="UP000001861">
    <property type="component" value="Unassembled WGS sequence"/>
</dbReference>
<organism evidence="2 3">
    <name type="scientific">Coprinopsis cinerea (strain Okayama-7 / 130 / ATCC MYA-4618 / FGSC 9003)</name>
    <name type="common">Inky cap fungus</name>
    <name type="synonym">Hormographiella aspergillata</name>
    <dbReference type="NCBI Taxonomy" id="240176"/>
    <lineage>
        <taxon>Eukaryota</taxon>
        <taxon>Fungi</taxon>
        <taxon>Dikarya</taxon>
        <taxon>Basidiomycota</taxon>
        <taxon>Agaricomycotina</taxon>
        <taxon>Agaricomycetes</taxon>
        <taxon>Agaricomycetidae</taxon>
        <taxon>Agaricales</taxon>
        <taxon>Agaricineae</taxon>
        <taxon>Psathyrellaceae</taxon>
        <taxon>Coprinopsis</taxon>
    </lineage>
</organism>
<accession>A8NBD9</accession>
<feature type="region of interest" description="Disordered" evidence="1">
    <location>
        <begin position="1"/>
        <end position="333"/>
    </location>
</feature>
<dbReference type="RefSeq" id="XP_001832138.2">
    <property type="nucleotide sequence ID" value="XM_001832086.2"/>
</dbReference>
<feature type="compositionally biased region" description="Basic residues" evidence="1">
    <location>
        <begin position="323"/>
        <end position="333"/>
    </location>
</feature>
<evidence type="ECO:0000313" key="2">
    <source>
        <dbReference type="EMBL" id="EAU89693.2"/>
    </source>
</evidence>
<feature type="compositionally biased region" description="Low complexity" evidence="1">
    <location>
        <begin position="149"/>
        <end position="159"/>
    </location>
</feature>
<gene>
    <name evidence="2" type="ORF">CC1G_10720</name>
</gene>
<comment type="caution">
    <text evidence="2">The sequence shown here is derived from an EMBL/GenBank/DDBJ whole genome shotgun (WGS) entry which is preliminary data.</text>
</comment>
<feature type="compositionally biased region" description="Low complexity" evidence="1">
    <location>
        <begin position="216"/>
        <end position="231"/>
    </location>
</feature>
<dbReference type="EMBL" id="AACS02000009">
    <property type="protein sequence ID" value="EAU89693.2"/>
    <property type="molecule type" value="Genomic_DNA"/>
</dbReference>
<feature type="compositionally biased region" description="Polar residues" evidence="1">
    <location>
        <begin position="465"/>
        <end position="479"/>
    </location>
</feature>
<evidence type="ECO:0000256" key="1">
    <source>
        <dbReference type="SAM" id="MobiDB-lite"/>
    </source>
</evidence>
<feature type="compositionally biased region" description="Low complexity" evidence="1">
    <location>
        <begin position="100"/>
        <end position="118"/>
    </location>
</feature>
<protein>
    <submittedName>
        <fullName evidence="2">Uncharacterized protein</fullName>
    </submittedName>
</protein>
<feature type="compositionally biased region" description="Basic and acidic residues" evidence="1">
    <location>
        <begin position="487"/>
        <end position="497"/>
    </location>
</feature>
<dbReference type="InParanoid" id="A8NBD9"/>
<name>A8NBD9_COPC7</name>
<proteinExistence type="predicted"/>
<feature type="compositionally biased region" description="Low complexity" evidence="1">
    <location>
        <begin position="167"/>
        <end position="178"/>
    </location>
</feature>
<keyword evidence="3" id="KW-1185">Reference proteome</keyword>
<feature type="compositionally biased region" description="Polar residues" evidence="1">
    <location>
        <begin position="307"/>
        <end position="318"/>
    </location>
</feature>
<sequence length="536" mass="57548">MSSVYPPVTPPPGGSSSAPEIPINTSRRGVGRPSFTVAPIPISSSSSFSFHSSSSSSPPASSTHTPSSSFPLRHCRPTTASSQLRQMAHYRSYQGHQLRGSSGPNSSSSSTVSTPGSSFPLRPVPGFGTAAAASEERMKVSTFRGPMGSTTPFSFSFPPSTAPRTVAPTTSSRPASSSCWNKLPREGVHRPSEQGSSDVPATPRAPGRGERGFQTSSLESSSSKASPTRSSFWRDVLGDEDSPVVSTSSSLSHSHSRSHSQTYLQSQPQTSLPSANSSSEHDATHLIRRHPPTSSSIPTSTEKRPLSPTTACTGQSPSEHGPRVRKKRKLAHRSRLPSISRLFTDVLHLNVEGEPVPKWESLESVMDRKGQLPEVVHFKINAKTSIVLQECLVELDEDPPLVNYGHGGSGTGASGNQNKRPSHGSAGIIAPNSAREGQSRAANLKTQSPSRLDSQPGGLKVQHGSVVQQSANSKASNLKAQKKSTKRREPEPEQHEFLTHKQEWFMYHLGEIVRQDAATPNISHRMCEAWLDYLGV</sequence>
<feature type="compositionally biased region" description="Low complexity" evidence="1">
    <location>
        <begin position="38"/>
        <end position="71"/>
    </location>
</feature>
<reference evidence="2 3" key="1">
    <citation type="journal article" date="2010" name="Proc. Natl. Acad. Sci. U.S.A.">
        <title>Insights into evolution of multicellular fungi from the assembled chromosomes of the mushroom Coprinopsis cinerea (Coprinus cinereus).</title>
        <authorList>
            <person name="Stajich J.E."/>
            <person name="Wilke S.K."/>
            <person name="Ahren D."/>
            <person name="Au C.H."/>
            <person name="Birren B.W."/>
            <person name="Borodovsky M."/>
            <person name="Burns C."/>
            <person name="Canback B."/>
            <person name="Casselton L.A."/>
            <person name="Cheng C.K."/>
            <person name="Deng J."/>
            <person name="Dietrich F.S."/>
            <person name="Fargo D.C."/>
            <person name="Farman M.L."/>
            <person name="Gathman A.C."/>
            <person name="Goldberg J."/>
            <person name="Guigo R."/>
            <person name="Hoegger P.J."/>
            <person name="Hooker J.B."/>
            <person name="Huggins A."/>
            <person name="James T.Y."/>
            <person name="Kamada T."/>
            <person name="Kilaru S."/>
            <person name="Kodira C."/>
            <person name="Kues U."/>
            <person name="Kupfer D."/>
            <person name="Kwan H.S."/>
            <person name="Lomsadze A."/>
            <person name="Li W."/>
            <person name="Lilly W.W."/>
            <person name="Ma L.J."/>
            <person name="Mackey A.J."/>
            <person name="Manning G."/>
            <person name="Martin F."/>
            <person name="Muraguchi H."/>
            <person name="Natvig D.O."/>
            <person name="Palmerini H."/>
            <person name="Ramesh M.A."/>
            <person name="Rehmeyer C.J."/>
            <person name="Roe B.A."/>
            <person name="Shenoy N."/>
            <person name="Stanke M."/>
            <person name="Ter-Hovhannisyan V."/>
            <person name="Tunlid A."/>
            <person name="Velagapudi R."/>
            <person name="Vision T.J."/>
            <person name="Zeng Q."/>
            <person name="Zolan M.E."/>
            <person name="Pukkila P.J."/>
        </authorList>
    </citation>
    <scope>NUCLEOTIDE SEQUENCE [LARGE SCALE GENOMIC DNA]</scope>
    <source>
        <strain evidence="3">Okayama-7 / 130 / ATCC MYA-4618 / FGSC 9003</strain>
    </source>
</reference>
<dbReference type="AlphaFoldDB" id="A8NBD9"/>
<feature type="compositionally biased region" description="Polar residues" evidence="1">
    <location>
        <begin position="261"/>
        <end position="278"/>
    </location>
</feature>
<dbReference type="VEuPathDB" id="FungiDB:CC1G_10720"/>
<feature type="region of interest" description="Disordered" evidence="1">
    <location>
        <begin position="403"/>
        <end position="497"/>
    </location>
</feature>
<dbReference type="KEGG" id="cci:CC1G_10720"/>
<evidence type="ECO:0000313" key="3">
    <source>
        <dbReference type="Proteomes" id="UP000001861"/>
    </source>
</evidence>
<feature type="compositionally biased region" description="Polar residues" evidence="1">
    <location>
        <begin position="440"/>
        <end position="453"/>
    </location>
</feature>
<dbReference type="GeneID" id="6008623"/>
<dbReference type="OMA" id="NSGRWAD"/>
<feature type="compositionally biased region" description="Basic and acidic residues" evidence="1">
    <location>
        <begin position="183"/>
        <end position="192"/>
    </location>
</feature>